<sequence>MGLMGRGYDRVESSDVLSSVPSAEVTTILGIVSLDFSSVYPGSERTFKDSVSKTIPSFRVGALTYSVED</sequence>
<organism evidence="1 2">
    <name type="scientific">Datura stramonium</name>
    <name type="common">Jimsonweed</name>
    <name type="synonym">Common thornapple</name>
    <dbReference type="NCBI Taxonomy" id="4076"/>
    <lineage>
        <taxon>Eukaryota</taxon>
        <taxon>Viridiplantae</taxon>
        <taxon>Streptophyta</taxon>
        <taxon>Embryophyta</taxon>
        <taxon>Tracheophyta</taxon>
        <taxon>Spermatophyta</taxon>
        <taxon>Magnoliopsida</taxon>
        <taxon>eudicotyledons</taxon>
        <taxon>Gunneridae</taxon>
        <taxon>Pentapetalae</taxon>
        <taxon>asterids</taxon>
        <taxon>lamiids</taxon>
        <taxon>Solanales</taxon>
        <taxon>Solanaceae</taxon>
        <taxon>Solanoideae</taxon>
        <taxon>Datureae</taxon>
        <taxon>Datura</taxon>
    </lineage>
</organism>
<evidence type="ECO:0000313" key="2">
    <source>
        <dbReference type="Proteomes" id="UP000823775"/>
    </source>
</evidence>
<keyword evidence="2" id="KW-1185">Reference proteome</keyword>
<proteinExistence type="predicted"/>
<accession>A0ABS8S9Q1</accession>
<evidence type="ECO:0000313" key="1">
    <source>
        <dbReference type="EMBL" id="MCD7455550.1"/>
    </source>
</evidence>
<gene>
    <name evidence="1" type="ORF">HAX54_028638</name>
</gene>
<protein>
    <submittedName>
        <fullName evidence="1">Uncharacterized protein</fullName>
    </submittedName>
</protein>
<reference evidence="1 2" key="1">
    <citation type="journal article" date="2021" name="BMC Genomics">
        <title>Datura genome reveals duplications of psychoactive alkaloid biosynthetic genes and high mutation rate following tissue culture.</title>
        <authorList>
            <person name="Rajewski A."/>
            <person name="Carter-House D."/>
            <person name="Stajich J."/>
            <person name="Litt A."/>
        </authorList>
    </citation>
    <scope>NUCLEOTIDE SEQUENCE [LARGE SCALE GENOMIC DNA]</scope>
    <source>
        <strain evidence="1">AR-01</strain>
    </source>
</reference>
<comment type="caution">
    <text evidence="1">The sequence shown here is derived from an EMBL/GenBank/DDBJ whole genome shotgun (WGS) entry which is preliminary data.</text>
</comment>
<name>A0ABS8S9Q1_DATST</name>
<dbReference type="EMBL" id="JACEIK010000352">
    <property type="protein sequence ID" value="MCD7455550.1"/>
    <property type="molecule type" value="Genomic_DNA"/>
</dbReference>
<dbReference type="Proteomes" id="UP000823775">
    <property type="component" value="Unassembled WGS sequence"/>
</dbReference>